<organism evidence="7 8">
    <name type="scientific">Bowdeniella nasicola</name>
    <dbReference type="NCBI Taxonomy" id="208480"/>
    <lineage>
        <taxon>Bacteria</taxon>
        <taxon>Bacillati</taxon>
        <taxon>Actinomycetota</taxon>
        <taxon>Actinomycetes</taxon>
        <taxon>Actinomycetales</taxon>
        <taxon>Actinomycetaceae</taxon>
        <taxon>Bowdeniella</taxon>
    </lineage>
</organism>
<dbReference type="InterPro" id="IPR035929">
    <property type="entry name" value="CoaB-like_sf"/>
</dbReference>
<comment type="cofactor">
    <cofactor evidence="3">
        <name>Mg(2+)</name>
        <dbReference type="ChEBI" id="CHEBI:18420"/>
    </cofactor>
</comment>
<comment type="pathway">
    <text evidence="3 4">Cofactor biosynthesis; coenzyme A biosynthesis; CoA from (R)-pantothenate: step 3/5.</text>
</comment>
<gene>
    <name evidence="3" type="primary">coaBC</name>
    <name evidence="7" type="ORF">SAMN02910418_01474</name>
</gene>
<keyword evidence="3" id="KW-0511">Multifunctional enzyme</keyword>
<dbReference type="RefSeq" id="WP_222842422.1">
    <property type="nucleotide sequence ID" value="NZ_FNQV01000008.1"/>
</dbReference>
<comment type="function">
    <text evidence="4">Catalyzes two steps in the biosynthesis of coenzyme A. In the first step cysteine is conjugated to 4'-phosphopantothenate to form 4-phosphopantothenoylcysteine, in the latter compound is decarboxylated to form 4'-phosphopantotheine.</text>
</comment>
<feature type="region of interest" description="Phosphopantothenate--cysteine ligase" evidence="3">
    <location>
        <begin position="193"/>
        <end position="409"/>
    </location>
</feature>
<dbReference type="GO" id="GO:0015941">
    <property type="term" value="P:pantothenate catabolic process"/>
    <property type="evidence" value="ECO:0007669"/>
    <property type="project" value="InterPro"/>
</dbReference>
<keyword evidence="3" id="KW-0479">Metal-binding</keyword>
<dbReference type="InterPro" id="IPR003382">
    <property type="entry name" value="Flavoprotein"/>
</dbReference>
<dbReference type="EC" id="6.3.2.5" evidence="3"/>
<dbReference type="PANTHER" id="PTHR14359:SF6">
    <property type="entry name" value="PHOSPHOPANTOTHENOYLCYSTEINE DECARBOXYLASE"/>
    <property type="match status" value="1"/>
</dbReference>
<comment type="catalytic activity">
    <reaction evidence="3 4">
        <text>N-[(R)-4-phosphopantothenoyl]-L-cysteine + H(+) = (R)-4'-phosphopantetheine + CO2</text>
        <dbReference type="Rhea" id="RHEA:16793"/>
        <dbReference type="ChEBI" id="CHEBI:15378"/>
        <dbReference type="ChEBI" id="CHEBI:16526"/>
        <dbReference type="ChEBI" id="CHEBI:59458"/>
        <dbReference type="ChEBI" id="CHEBI:61723"/>
        <dbReference type="EC" id="4.1.1.36"/>
    </reaction>
</comment>
<dbReference type="Gene3D" id="3.40.50.10300">
    <property type="entry name" value="CoaB-like"/>
    <property type="match status" value="1"/>
</dbReference>
<dbReference type="Gene3D" id="3.40.50.1950">
    <property type="entry name" value="Flavin prenyltransferase-like"/>
    <property type="match status" value="1"/>
</dbReference>
<dbReference type="UniPathway" id="UPA00241">
    <property type="reaction ID" value="UER00353"/>
</dbReference>
<protein>
    <recommendedName>
        <fullName evidence="3">Coenzyme A biosynthesis bifunctional protein CoaBC</fullName>
    </recommendedName>
    <alternativeName>
        <fullName evidence="3">DNA/pantothenate metabolism flavoprotein</fullName>
    </alternativeName>
    <alternativeName>
        <fullName evidence="3">Phosphopantothenoylcysteine synthetase/decarboxylase</fullName>
        <shortName evidence="3">PPCS-PPCDC</shortName>
    </alternativeName>
    <domain>
        <recommendedName>
            <fullName evidence="3">Phosphopantothenoylcysteine decarboxylase</fullName>
            <shortName evidence="3">PPC decarboxylase</shortName>
            <shortName evidence="3">PPC-DC</shortName>
            <ecNumber evidence="3">4.1.1.36</ecNumber>
        </recommendedName>
        <alternativeName>
            <fullName evidence="3">CoaC</fullName>
        </alternativeName>
    </domain>
    <domain>
        <recommendedName>
            <fullName evidence="3">Phosphopantothenate--cysteine ligase</fullName>
            <ecNumber evidence="3">6.3.2.5</ecNumber>
        </recommendedName>
        <alternativeName>
            <fullName evidence="3">CoaB</fullName>
        </alternativeName>
        <alternativeName>
            <fullName evidence="3">Phosphopantothenoylcysteine synthetase</fullName>
            <shortName evidence="3">PPC synthetase</shortName>
            <shortName evidence="3">PPC-S</shortName>
        </alternativeName>
    </domain>
</protein>
<dbReference type="GO" id="GO:0046872">
    <property type="term" value="F:metal ion binding"/>
    <property type="evidence" value="ECO:0007669"/>
    <property type="project" value="UniProtKB-KW"/>
</dbReference>
<feature type="binding site" evidence="3">
    <location>
        <position position="285"/>
    </location>
    <ligand>
        <name>CTP</name>
        <dbReference type="ChEBI" id="CHEBI:37563"/>
    </ligand>
</feature>
<feature type="binding site" evidence="3">
    <location>
        <position position="331"/>
    </location>
    <ligand>
        <name>CTP</name>
        <dbReference type="ChEBI" id="CHEBI:37563"/>
    </ligand>
</feature>
<dbReference type="PANTHER" id="PTHR14359">
    <property type="entry name" value="HOMO-OLIGOMERIC FLAVIN CONTAINING CYS DECARBOXYLASE FAMILY"/>
    <property type="match status" value="1"/>
</dbReference>
<feature type="domain" description="Flavoprotein" evidence="5">
    <location>
        <begin position="9"/>
        <end position="177"/>
    </location>
</feature>
<dbReference type="InterPro" id="IPR005252">
    <property type="entry name" value="CoaBC"/>
</dbReference>
<dbReference type="NCBIfam" id="TIGR00521">
    <property type="entry name" value="coaBC_dfp"/>
    <property type="match status" value="1"/>
</dbReference>
<sequence length="409" mass="42407">MTHTSRPLTIVLGVTGGIAAYKAALVLRLLTEAGHEVRVVPTEDALNMVGAATWEALSHHPIATGIFENTEAVDHVKIAQEADLVLIAPATAHTIAKITAGMADNLLTAVVLATQAPLVIVPAMHTEMWLNAATQANIATLRERGVRVMEPASGRLTGSDTGIGRLPDPEDIVTFALAQTSPGESGDLAGRRFLISAGGTHEALDPVRFLGNRSTGRQGVALAAAAARRGADVTLLAANVAADVTQDLPEGVEVVPVVSARDLHTAVLDRLADVDVLIMAAAVADYRPESQAEHKHKKTGDDGLTLRLVQNPDILKAAVAAKRDGQVIVGFAAETGDESTDALTHGKQKAARKGADLLAINEVGVDRGFGDTPNYVTVVRPDGNVVTEGGGSKADVAGVLLDSIASELS</sequence>
<dbReference type="InterPro" id="IPR036551">
    <property type="entry name" value="Flavin_trans-like"/>
</dbReference>
<evidence type="ECO:0000313" key="8">
    <source>
        <dbReference type="Proteomes" id="UP000199288"/>
    </source>
</evidence>
<accession>A0A1H4AR86</accession>
<evidence type="ECO:0000256" key="2">
    <source>
        <dbReference type="ARBA" id="ARBA00023239"/>
    </source>
</evidence>
<evidence type="ECO:0000256" key="4">
    <source>
        <dbReference type="RuleBase" id="RU364078"/>
    </source>
</evidence>
<evidence type="ECO:0000256" key="1">
    <source>
        <dbReference type="ARBA" id="ARBA00022793"/>
    </source>
</evidence>
<keyword evidence="3 4" id="KW-0288">FMN</keyword>
<keyword evidence="1 3" id="KW-0210">Decarboxylase</keyword>
<dbReference type="HAMAP" id="MF_02225">
    <property type="entry name" value="CoaBC"/>
    <property type="match status" value="1"/>
</dbReference>
<evidence type="ECO:0000313" key="7">
    <source>
        <dbReference type="EMBL" id="SEA38234.1"/>
    </source>
</evidence>
<comment type="cofactor">
    <cofactor evidence="3">
        <name>FMN</name>
        <dbReference type="ChEBI" id="CHEBI:58210"/>
    </cofactor>
    <text evidence="3">Binds 1 FMN per subunit.</text>
</comment>
<keyword evidence="3 4" id="KW-0285">Flavoprotein</keyword>
<dbReference type="SUPFAM" id="SSF52507">
    <property type="entry name" value="Homo-oligomeric flavin-containing Cys decarboxylases, HFCD"/>
    <property type="match status" value="1"/>
</dbReference>
<feature type="binding site" evidence="3">
    <location>
        <position position="349"/>
    </location>
    <ligand>
        <name>CTP</name>
        <dbReference type="ChEBI" id="CHEBI:37563"/>
    </ligand>
</feature>
<dbReference type="AlphaFoldDB" id="A0A1H4AR86"/>
<dbReference type="InterPro" id="IPR007085">
    <property type="entry name" value="DNA/pantothenate-metab_flavo_C"/>
</dbReference>
<reference evidence="8" key="1">
    <citation type="submission" date="2016-10" db="EMBL/GenBank/DDBJ databases">
        <authorList>
            <person name="Varghese N."/>
            <person name="Submissions S."/>
        </authorList>
    </citation>
    <scope>NUCLEOTIDE SEQUENCE [LARGE SCALE GENOMIC DNA]</scope>
    <source>
        <strain evidence="8">KPR-1</strain>
    </source>
</reference>
<dbReference type="Pfam" id="PF04127">
    <property type="entry name" value="DFP"/>
    <property type="match status" value="1"/>
</dbReference>
<feature type="binding site" evidence="3">
    <location>
        <position position="295"/>
    </location>
    <ligand>
        <name>CTP</name>
        <dbReference type="ChEBI" id="CHEBI:37563"/>
    </ligand>
</feature>
<feature type="binding site" evidence="3">
    <location>
        <begin position="312"/>
        <end position="315"/>
    </location>
    <ligand>
        <name>CTP</name>
        <dbReference type="ChEBI" id="CHEBI:37563"/>
    </ligand>
</feature>
<dbReference type="GO" id="GO:0004633">
    <property type="term" value="F:phosphopantothenoylcysteine decarboxylase activity"/>
    <property type="evidence" value="ECO:0007669"/>
    <property type="project" value="UniProtKB-UniRule"/>
</dbReference>
<comment type="catalytic activity">
    <reaction evidence="3 4">
        <text>(R)-4'-phosphopantothenate + L-cysteine + CTP = N-[(R)-4-phosphopantothenoyl]-L-cysteine + CMP + diphosphate + H(+)</text>
        <dbReference type="Rhea" id="RHEA:19397"/>
        <dbReference type="ChEBI" id="CHEBI:10986"/>
        <dbReference type="ChEBI" id="CHEBI:15378"/>
        <dbReference type="ChEBI" id="CHEBI:33019"/>
        <dbReference type="ChEBI" id="CHEBI:35235"/>
        <dbReference type="ChEBI" id="CHEBI:37563"/>
        <dbReference type="ChEBI" id="CHEBI:59458"/>
        <dbReference type="ChEBI" id="CHEBI:60377"/>
        <dbReference type="EC" id="6.3.2.5"/>
    </reaction>
</comment>
<keyword evidence="8" id="KW-1185">Reference proteome</keyword>
<dbReference type="EMBL" id="FNQV01000008">
    <property type="protein sequence ID" value="SEA38234.1"/>
    <property type="molecule type" value="Genomic_DNA"/>
</dbReference>
<feature type="binding site" evidence="3">
    <location>
        <position position="353"/>
    </location>
    <ligand>
        <name>CTP</name>
        <dbReference type="ChEBI" id="CHEBI:37563"/>
    </ligand>
</feature>
<feature type="domain" description="DNA/pantothenate metabolism flavoprotein C-terminal" evidence="6">
    <location>
        <begin position="188"/>
        <end position="406"/>
    </location>
</feature>
<evidence type="ECO:0000259" key="6">
    <source>
        <dbReference type="Pfam" id="PF04127"/>
    </source>
</evidence>
<evidence type="ECO:0000256" key="3">
    <source>
        <dbReference type="HAMAP-Rule" id="MF_02225"/>
    </source>
</evidence>
<dbReference type="GO" id="GO:0004632">
    <property type="term" value="F:phosphopantothenate--cysteine ligase activity"/>
    <property type="evidence" value="ECO:0007669"/>
    <property type="project" value="UniProtKB-UniRule"/>
</dbReference>
<dbReference type="Pfam" id="PF02441">
    <property type="entry name" value="Flavoprotein"/>
    <property type="match status" value="1"/>
</dbReference>
<comment type="caution">
    <text evidence="3">Lacks conserved residue(s) required for the propagation of feature annotation.</text>
</comment>
<keyword evidence="2 3" id="KW-0456">Lyase</keyword>
<dbReference type="Proteomes" id="UP000199288">
    <property type="component" value="Unassembled WGS sequence"/>
</dbReference>
<proteinExistence type="inferred from homology"/>
<comment type="similarity">
    <text evidence="3 4">In the N-terminal section; belongs to the HFCD (homo-oligomeric flavin containing Cys decarboxylase) superfamily.</text>
</comment>
<comment type="function">
    <text evidence="3">Catalyzes two sequential steps in the biosynthesis of coenzyme A. In the first step cysteine is conjugated to 4'-phosphopantothenate to form 4-phosphopantothenoylcysteine. In the second step the latter compound is decarboxylated to form 4'-phosphopantotheine.</text>
</comment>
<name>A0A1H4AR86_9ACTO</name>
<dbReference type="GO" id="GO:0010181">
    <property type="term" value="F:FMN binding"/>
    <property type="evidence" value="ECO:0007669"/>
    <property type="project" value="UniProtKB-UniRule"/>
</dbReference>
<dbReference type="GO" id="GO:0015937">
    <property type="term" value="P:coenzyme A biosynthetic process"/>
    <property type="evidence" value="ECO:0007669"/>
    <property type="project" value="UniProtKB-UniRule"/>
</dbReference>
<evidence type="ECO:0000259" key="5">
    <source>
        <dbReference type="Pfam" id="PF02441"/>
    </source>
</evidence>
<comment type="similarity">
    <text evidence="3 4">In the C-terminal section; belongs to the PPC synthetase family.</text>
</comment>
<dbReference type="SUPFAM" id="SSF102645">
    <property type="entry name" value="CoaB-like"/>
    <property type="match status" value="1"/>
</dbReference>
<keyword evidence="3 4" id="KW-0436">Ligase</keyword>
<dbReference type="GO" id="GO:0071513">
    <property type="term" value="C:phosphopantothenoylcysteine decarboxylase complex"/>
    <property type="evidence" value="ECO:0007669"/>
    <property type="project" value="TreeGrafter"/>
</dbReference>
<keyword evidence="3" id="KW-0460">Magnesium</keyword>
<dbReference type="EC" id="4.1.1.36" evidence="3"/>
<comment type="pathway">
    <text evidence="3 4">Cofactor biosynthesis; coenzyme A biosynthesis; CoA from (R)-pantothenate: step 2/5.</text>
</comment>
<feature type="region of interest" description="Phosphopantothenoylcysteine decarboxylase" evidence="3">
    <location>
        <begin position="1"/>
        <end position="192"/>
    </location>
</feature>